<dbReference type="PROSITE" id="PS50102">
    <property type="entry name" value="RRM"/>
    <property type="match status" value="2"/>
</dbReference>
<keyword evidence="4" id="KW-0812">Transmembrane</keyword>
<keyword evidence="4" id="KW-0472">Membrane</keyword>
<dbReference type="GO" id="GO:0003729">
    <property type="term" value="F:mRNA binding"/>
    <property type="evidence" value="ECO:0007669"/>
    <property type="project" value="TreeGrafter"/>
</dbReference>
<accession>A0A4S4LPB9</accession>
<dbReference type="Gene3D" id="3.30.70.330">
    <property type="match status" value="3"/>
</dbReference>
<evidence type="ECO:0000256" key="2">
    <source>
        <dbReference type="PROSITE-ProRule" id="PRU00176"/>
    </source>
</evidence>
<feature type="region of interest" description="Disordered" evidence="3">
    <location>
        <begin position="249"/>
        <end position="271"/>
    </location>
</feature>
<organism evidence="6 7">
    <name type="scientific">Bondarzewia mesenterica</name>
    <dbReference type="NCBI Taxonomy" id="1095465"/>
    <lineage>
        <taxon>Eukaryota</taxon>
        <taxon>Fungi</taxon>
        <taxon>Dikarya</taxon>
        <taxon>Basidiomycota</taxon>
        <taxon>Agaricomycotina</taxon>
        <taxon>Agaricomycetes</taxon>
        <taxon>Russulales</taxon>
        <taxon>Bondarzewiaceae</taxon>
        <taxon>Bondarzewia</taxon>
    </lineage>
</organism>
<feature type="transmembrane region" description="Helical" evidence="4">
    <location>
        <begin position="21"/>
        <end position="40"/>
    </location>
</feature>
<dbReference type="AlphaFoldDB" id="A0A4S4LPB9"/>
<evidence type="ECO:0000256" key="3">
    <source>
        <dbReference type="SAM" id="MobiDB-lite"/>
    </source>
</evidence>
<dbReference type="InterPro" id="IPR050502">
    <property type="entry name" value="Euk_RNA-bind_prot"/>
</dbReference>
<dbReference type="PANTHER" id="PTHR48025">
    <property type="entry name" value="OS02G0815200 PROTEIN"/>
    <property type="match status" value="1"/>
</dbReference>
<feature type="domain" description="RRM" evidence="5">
    <location>
        <begin position="282"/>
        <end position="362"/>
    </location>
</feature>
<evidence type="ECO:0000256" key="1">
    <source>
        <dbReference type="ARBA" id="ARBA00022884"/>
    </source>
</evidence>
<gene>
    <name evidence="6" type="ORF">EW146_g6848</name>
</gene>
<comment type="caution">
    <text evidence="6">The sequence shown here is derived from an EMBL/GenBank/DDBJ whole genome shotgun (WGS) entry which is preliminary data.</text>
</comment>
<name>A0A4S4LPB9_9AGAM</name>
<dbReference type="InterPro" id="IPR035979">
    <property type="entry name" value="RBD_domain_sf"/>
</dbReference>
<dbReference type="OrthoDB" id="6159137at2759"/>
<feature type="domain" description="RRM" evidence="5">
    <location>
        <begin position="164"/>
        <end position="241"/>
    </location>
</feature>
<dbReference type="PANTHER" id="PTHR48025:SF1">
    <property type="entry name" value="RRM DOMAIN-CONTAINING PROTEIN"/>
    <property type="match status" value="1"/>
</dbReference>
<proteinExistence type="predicted"/>
<dbReference type="CDD" id="cd00590">
    <property type="entry name" value="RRM_SF"/>
    <property type="match status" value="1"/>
</dbReference>
<evidence type="ECO:0000259" key="5">
    <source>
        <dbReference type="PROSITE" id="PS50102"/>
    </source>
</evidence>
<keyword evidence="1 2" id="KW-0694">RNA-binding</keyword>
<evidence type="ECO:0000256" key="4">
    <source>
        <dbReference type="SAM" id="Phobius"/>
    </source>
</evidence>
<dbReference type="Pfam" id="PF00076">
    <property type="entry name" value="RRM_1"/>
    <property type="match status" value="1"/>
</dbReference>
<dbReference type="InterPro" id="IPR012677">
    <property type="entry name" value="Nucleotide-bd_a/b_plait_sf"/>
</dbReference>
<evidence type="ECO:0000313" key="6">
    <source>
        <dbReference type="EMBL" id="THH13351.1"/>
    </source>
</evidence>
<keyword evidence="7" id="KW-1185">Reference proteome</keyword>
<evidence type="ECO:0000313" key="7">
    <source>
        <dbReference type="Proteomes" id="UP000310158"/>
    </source>
</evidence>
<reference evidence="6 7" key="1">
    <citation type="submission" date="2019-02" db="EMBL/GenBank/DDBJ databases">
        <title>Genome sequencing of the rare red list fungi Bondarzewia mesenterica.</title>
        <authorList>
            <person name="Buettner E."/>
            <person name="Kellner H."/>
        </authorList>
    </citation>
    <scope>NUCLEOTIDE SEQUENCE [LARGE SCALE GENOMIC DNA]</scope>
    <source>
        <strain evidence="6 7">DSM 108281</strain>
    </source>
</reference>
<dbReference type="GO" id="GO:0005634">
    <property type="term" value="C:nucleus"/>
    <property type="evidence" value="ECO:0007669"/>
    <property type="project" value="TreeGrafter"/>
</dbReference>
<dbReference type="EMBL" id="SGPL01000361">
    <property type="protein sequence ID" value="THH13351.1"/>
    <property type="molecule type" value="Genomic_DNA"/>
</dbReference>
<dbReference type="InterPro" id="IPR000504">
    <property type="entry name" value="RRM_dom"/>
</dbReference>
<dbReference type="Proteomes" id="UP000310158">
    <property type="component" value="Unassembled WGS sequence"/>
</dbReference>
<dbReference type="SMART" id="SM00360">
    <property type="entry name" value="RRM"/>
    <property type="match status" value="3"/>
</dbReference>
<sequence>MRREKIARTSNSLFELQPGGSGLLVLLFHLFALFAVPPRLDPFFISLVATGVRSGGRRVFMTAPNPVFKFAREAYAVSVEHIPPDVGRRQIVDLFTTLVGDIKSVEEQGNGRRLALTFHTHDAARKALCMSGYTVAGVPLNVTAITPPRPPRNSGHSRPPDMRRNLYVLGLPFDLSKSEFSDIFSRYGNVSHCVILATVDNASRRRGFVVMSSNAEAKVAMAALSRTEIKGSVIDVSWAVVQRSQGFLDGGDRAMPSRDSPSDDASDQQGPLASLKTTITVTSLLVSNLPIILFWQPADLEPLFYPFGEVKKIEKLPTSSPYSSVMSVIVTYASANSAQEAKNVLHGQVYANQALCVEFVSSGSPNPHLSGALSVRSGQEHSSSGKILNPRASPFVYDTAPAPSFSAPPTCSVVEPRPTYFDAVKPVPTGLATHQDLYQVNLVPFSAHGLPSRTSSAASWWSSDAVPVSASRERRPPYSRNMYSETFLSHA</sequence>
<keyword evidence="4" id="KW-1133">Transmembrane helix</keyword>
<dbReference type="SUPFAM" id="SSF54928">
    <property type="entry name" value="RNA-binding domain, RBD"/>
    <property type="match status" value="2"/>
</dbReference>
<protein>
    <recommendedName>
        <fullName evidence="5">RRM domain-containing protein</fullName>
    </recommendedName>
</protein>